<accession>A0ABP8NT41</accession>
<reference evidence="2" key="1">
    <citation type="journal article" date="2019" name="Int. J. Syst. Evol. Microbiol.">
        <title>The Global Catalogue of Microorganisms (GCM) 10K type strain sequencing project: providing services to taxonomists for standard genome sequencing and annotation.</title>
        <authorList>
            <consortium name="The Broad Institute Genomics Platform"/>
            <consortium name="The Broad Institute Genome Sequencing Center for Infectious Disease"/>
            <person name="Wu L."/>
            <person name="Ma J."/>
        </authorList>
    </citation>
    <scope>NUCLEOTIDE SEQUENCE [LARGE SCALE GENOMIC DNA]</scope>
    <source>
        <strain evidence="2">JCM 17759</strain>
    </source>
</reference>
<comment type="caution">
    <text evidence="1">The sequence shown here is derived from an EMBL/GenBank/DDBJ whole genome shotgun (WGS) entry which is preliminary data.</text>
</comment>
<evidence type="ECO:0000313" key="1">
    <source>
        <dbReference type="EMBL" id="GAA4470977.1"/>
    </source>
</evidence>
<dbReference type="EMBL" id="BAABGA010000120">
    <property type="protein sequence ID" value="GAA4470977.1"/>
    <property type="molecule type" value="Genomic_DNA"/>
</dbReference>
<proteinExistence type="predicted"/>
<name>A0ABP8NT41_9BACT</name>
<organism evidence="1 2">
    <name type="scientific">Novipirellula rosea</name>
    <dbReference type="NCBI Taxonomy" id="1031540"/>
    <lineage>
        <taxon>Bacteria</taxon>
        <taxon>Pseudomonadati</taxon>
        <taxon>Planctomycetota</taxon>
        <taxon>Planctomycetia</taxon>
        <taxon>Pirellulales</taxon>
        <taxon>Pirellulaceae</taxon>
        <taxon>Novipirellula</taxon>
    </lineage>
</organism>
<keyword evidence="2" id="KW-1185">Reference proteome</keyword>
<dbReference type="Proteomes" id="UP001500840">
    <property type="component" value="Unassembled WGS sequence"/>
</dbReference>
<protein>
    <submittedName>
        <fullName evidence="1">Uncharacterized protein</fullName>
    </submittedName>
</protein>
<sequence length="196" mass="22807">MVTQTSHIYRYRVDASDTIVAVDEWWLAFAKENNSLDLDEASVVGKSLWSFIADSPTQKLYKEIHRFVRVTGNPITVPFRCDSPTLRRYMQLTITRHDKQHLDYESVLLRAVPSRRLALLDPIQQRSAAFLTMCSFCKRSLIEPSGWLEIENIAIKLRLYREQTVPEIRYTVCPDCEDHFGSNRQELESSSEQPPR</sequence>
<dbReference type="RefSeq" id="WP_345327841.1">
    <property type="nucleotide sequence ID" value="NZ_BAABGA010000120.1"/>
</dbReference>
<gene>
    <name evidence="1" type="ORF">GCM10023156_64840</name>
</gene>
<evidence type="ECO:0000313" key="2">
    <source>
        <dbReference type="Proteomes" id="UP001500840"/>
    </source>
</evidence>